<keyword evidence="10" id="KW-1185">Reference proteome</keyword>
<evidence type="ECO:0000313" key="10">
    <source>
        <dbReference type="Proteomes" id="UP001501772"/>
    </source>
</evidence>
<evidence type="ECO:0000313" key="9">
    <source>
        <dbReference type="EMBL" id="GAA4196846.1"/>
    </source>
</evidence>
<proteinExistence type="inferred from homology"/>
<evidence type="ECO:0000256" key="3">
    <source>
        <dbReference type="ARBA" id="ARBA00022723"/>
    </source>
</evidence>
<evidence type="ECO:0000256" key="5">
    <source>
        <dbReference type="ARBA" id="ARBA00022801"/>
    </source>
</evidence>
<evidence type="ECO:0000259" key="8">
    <source>
        <dbReference type="Pfam" id="PF00884"/>
    </source>
</evidence>
<evidence type="ECO:0000256" key="2">
    <source>
        <dbReference type="ARBA" id="ARBA00008779"/>
    </source>
</evidence>
<comment type="similarity">
    <text evidence="2">Belongs to the sulfatase family.</text>
</comment>
<organism evidence="9 10">
    <name type="scientific">Pedobacter jeongneungensis</name>
    <dbReference type="NCBI Taxonomy" id="947309"/>
    <lineage>
        <taxon>Bacteria</taxon>
        <taxon>Pseudomonadati</taxon>
        <taxon>Bacteroidota</taxon>
        <taxon>Sphingobacteriia</taxon>
        <taxon>Sphingobacteriales</taxon>
        <taxon>Sphingobacteriaceae</taxon>
        <taxon>Pedobacter</taxon>
    </lineage>
</organism>
<evidence type="ECO:0000256" key="1">
    <source>
        <dbReference type="ARBA" id="ARBA00001913"/>
    </source>
</evidence>
<evidence type="ECO:0000256" key="7">
    <source>
        <dbReference type="SAM" id="SignalP"/>
    </source>
</evidence>
<comment type="caution">
    <text evidence="9">The sequence shown here is derived from an EMBL/GenBank/DDBJ whole genome shotgun (WGS) entry which is preliminary data.</text>
</comment>
<comment type="cofactor">
    <cofactor evidence="1">
        <name>Ca(2+)</name>
        <dbReference type="ChEBI" id="CHEBI:29108"/>
    </cofactor>
</comment>
<feature type="chain" id="PRO_5045589375" evidence="7">
    <location>
        <begin position="24"/>
        <end position="478"/>
    </location>
</feature>
<dbReference type="PANTHER" id="PTHR42693:SF42">
    <property type="entry name" value="ARYLSULFATASE G"/>
    <property type="match status" value="1"/>
</dbReference>
<dbReference type="PANTHER" id="PTHR42693">
    <property type="entry name" value="ARYLSULFATASE FAMILY MEMBER"/>
    <property type="match status" value="1"/>
</dbReference>
<feature type="signal peptide" evidence="7">
    <location>
        <begin position="1"/>
        <end position="23"/>
    </location>
</feature>
<dbReference type="CDD" id="cd16144">
    <property type="entry name" value="ARS_like"/>
    <property type="match status" value="1"/>
</dbReference>
<protein>
    <submittedName>
        <fullName evidence="9">Sulfatase</fullName>
    </submittedName>
</protein>
<dbReference type="InterPro" id="IPR050738">
    <property type="entry name" value="Sulfatase"/>
</dbReference>
<keyword evidence="5" id="KW-0378">Hydrolase</keyword>
<reference evidence="10" key="1">
    <citation type="journal article" date="2019" name="Int. J. Syst. Evol. Microbiol.">
        <title>The Global Catalogue of Microorganisms (GCM) 10K type strain sequencing project: providing services to taxonomists for standard genome sequencing and annotation.</title>
        <authorList>
            <consortium name="The Broad Institute Genomics Platform"/>
            <consortium name="The Broad Institute Genome Sequencing Center for Infectious Disease"/>
            <person name="Wu L."/>
            <person name="Ma J."/>
        </authorList>
    </citation>
    <scope>NUCLEOTIDE SEQUENCE [LARGE SCALE GENOMIC DNA]</scope>
    <source>
        <strain evidence="10">JCM 17626</strain>
    </source>
</reference>
<gene>
    <name evidence="9" type="ORF">GCM10022289_03190</name>
</gene>
<dbReference type="Pfam" id="PF00884">
    <property type="entry name" value="Sulfatase"/>
    <property type="match status" value="1"/>
</dbReference>
<feature type="domain" description="Sulfatase N-terminal" evidence="8">
    <location>
        <begin position="32"/>
        <end position="334"/>
    </location>
</feature>
<keyword evidence="6" id="KW-0106">Calcium</keyword>
<dbReference type="Proteomes" id="UP001501772">
    <property type="component" value="Unassembled WGS sequence"/>
</dbReference>
<evidence type="ECO:0000256" key="6">
    <source>
        <dbReference type="ARBA" id="ARBA00022837"/>
    </source>
</evidence>
<dbReference type="Gene3D" id="3.30.1120.10">
    <property type="match status" value="1"/>
</dbReference>
<accession>A0ABP8B388</accession>
<dbReference type="InterPro" id="IPR000917">
    <property type="entry name" value="Sulfatase_N"/>
</dbReference>
<dbReference type="Gene3D" id="3.40.720.10">
    <property type="entry name" value="Alkaline Phosphatase, subunit A"/>
    <property type="match status" value="1"/>
</dbReference>
<evidence type="ECO:0000256" key="4">
    <source>
        <dbReference type="ARBA" id="ARBA00022729"/>
    </source>
</evidence>
<dbReference type="EMBL" id="BAABBY010000001">
    <property type="protein sequence ID" value="GAA4196846.1"/>
    <property type="molecule type" value="Genomic_DNA"/>
</dbReference>
<keyword evidence="3" id="KW-0479">Metal-binding</keyword>
<dbReference type="RefSeq" id="WP_344848814.1">
    <property type="nucleotide sequence ID" value="NZ_BAABBY010000001.1"/>
</dbReference>
<dbReference type="SUPFAM" id="SSF53649">
    <property type="entry name" value="Alkaline phosphatase-like"/>
    <property type="match status" value="1"/>
</dbReference>
<sequence length="478" mass="52804">MSHFFKPFLIFILAFTLYFNAHAQKQNLAVKPNILLIFADDLGYMDCGFTGSRMMETPNIDALSKKGMVFTNAYAGAGNCAPSRAALISGQYSPRTGVYAVGSTTRGPVDLMRLVPVRNNVSLSPSFKTIAEGLKGEGYATAIFGKWHLAASKDTQPQAQGFDLYTEGPKEQSVKGSNETADPKGVSYLTDAAIKFMQNTKDKPFFAYLAHNAIHSKLEAKTETIANFKKRGLSDKMAVYAACTYDFDASVGVVMEFLKKSGLEKNTLVIFTSDNGATQQSSQEPLRGNKGSYYEGGIREPFIAYWPGHIKAGSVNAAPIINLDLYPTFMSLAGNKKFRGDGEDLMPLLSGQKTETIRKSIYWYFPGYLDNPVIRGRDRVFRTRPVAVIRKGDFKLLLYLEEWMLDGGKTRINENNAVELYNIKTDEGEHLNLANTSEAKRDELLADLLSWMEKTKAPLPTKITATNKPVQGTVSGEN</sequence>
<dbReference type="InterPro" id="IPR017850">
    <property type="entry name" value="Alkaline_phosphatase_core_sf"/>
</dbReference>
<name>A0ABP8B388_9SPHI</name>
<keyword evidence="4 7" id="KW-0732">Signal</keyword>